<proteinExistence type="predicted"/>
<name>A0ACC2MII3_PERAE</name>
<accession>A0ACC2MII3</accession>
<keyword evidence="2" id="KW-1185">Reference proteome</keyword>
<dbReference type="EMBL" id="CM056810">
    <property type="protein sequence ID" value="KAJ8645436.1"/>
    <property type="molecule type" value="Genomic_DNA"/>
</dbReference>
<evidence type="ECO:0000313" key="1">
    <source>
        <dbReference type="EMBL" id="KAJ8645436.1"/>
    </source>
</evidence>
<reference evidence="1 2" key="1">
    <citation type="journal article" date="2022" name="Hortic Res">
        <title>A haplotype resolved chromosomal level avocado genome allows analysis of novel avocado genes.</title>
        <authorList>
            <person name="Nath O."/>
            <person name="Fletcher S.J."/>
            <person name="Hayward A."/>
            <person name="Shaw L.M."/>
            <person name="Masouleh A.K."/>
            <person name="Furtado A."/>
            <person name="Henry R.J."/>
            <person name="Mitter N."/>
        </authorList>
    </citation>
    <scope>NUCLEOTIDE SEQUENCE [LARGE SCALE GENOMIC DNA]</scope>
    <source>
        <strain evidence="2">cv. Hass</strain>
    </source>
</reference>
<protein>
    <submittedName>
        <fullName evidence="1">Uncharacterized protein</fullName>
    </submittedName>
</protein>
<dbReference type="Proteomes" id="UP001234297">
    <property type="component" value="Chromosome 2"/>
</dbReference>
<organism evidence="1 2">
    <name type="scientific">Persea americana</name>
    <name type="common">Avocado</name>
    <dbReference type="NCBI Taxonomy" id="3435"/>
    <lineage>
        <taxon>Eukaryota</taxon>
        <taxon>Viridiplantae</taxon>
        <taxon>Streptophyta</taxon>
        <taxon>Embryophyta</taxon>
        <taxon>Tracheophyta</taxon>
        <taxon>Spermatophyta</taxon>
        <taxon>Magnoliopsida</taxon>
        <taxon>Magnoliidae</taxon>
        <taxon>Laurales</taxon>
        <taxon>Lauraceae</taxon>
        <taxon>Persea</taxon>
    </lineage>
</organism>
<sequence length="204" mass="22669">MEWLEQQPHSSVVFLCFGSMGSFSAPQLKEMALGLEHSGHHLLWSLLCHSSIDTDFDKILPDGFLDRTKGRGLVLDSWVPQVDIVGHAAVGGFVSHCGWNSTLESIWFGVPILTWPLCAEQKLNAFQLVQDSGLALELKMDYEKDGWVSAQELEKGVRCLIGDIEEGQKVRKRAKEMAEASKREVAQGGSSFSILERLAKKSMH</sequence>
<comment type="caution">
    <text evidence="1">The sequence shown here is derived from an EMBL/GenBank/DDBJ whole genome shotgun (WGS) entry which is preliminary data.</text>
</comment>
<evidence type="ECO:0000313" key="2">
    <source>
        <dbReference type="Proteomes" id="UP001234297"/>
    </source>
</evidence>
<gene>
    <name evidence="1" type="ORF">MRB53_007184</name>
</gene>